<sequence length="203" mass="23395">MTITPLERCFCFSLSFSCAVISIIQFVKAFAAFIIALYYLANQGLYPLAVHHIFLFFLFFICCGFASAVLVNLRNKSYHPLPFVRLYKCLYIIDIIWLIEYCLMIGILMILKEDMKYLLVYGCPSAVCLLLDIFFSYCLYSFAKQSLRKMPNQVVPKLNVFTVTNSVKDKNFHVSKKKLSKSVPEFEDNTTCNDMVKSRLSVV</sequence>
<evidence type="ECO:0000313" key="3">
    <source>
        <dbReference type="Proteomes" id="UP000187209"/>
    </source>
</evidence>
<name>A0A1R2BDD0_9CILI</name>
<keyword evidence="1" id="KW-0472">Membrane</keyword>
<keyword evidence="3" id="KW-1185">Reference proteome</keyword>
<reference evidence="2 3" key="1">
    <citation type="submission" date="2016-11" db="EMBL/GenBank/DDBJ databases">
        <title>The macronuclear genome of Stentor coeruleus: a giant cell with tiny introns.</title>
        <authorList>
            <person name="Slabodnick M."/>
            <person name="Ruby J.G."/>
            <person name="Reiff S.B."/>
            <person name="Swart E.C."/>
            <person name="Gosai S."/>
            <person name="Prabakaran S."/>
            <person name="Witkowska E."/>
            <person name="Larue G.E."/>
            <person name="Fisher S."/>
            <person name="Freeman R.M."/>
            <person name="Gunawardena J."/>
            <person name="Chu W."/>
            <person name="Stover N.A."/>
            <person name="Gregory B.D."/>
            <person name="Nowacki M."/>
            <person name="Derisi J."/>
            <person name="Roy S.W."/>
            <person name="Marshall W.F."/>
            <person name="Sood P."/>
        </authorList>
    </citation>
    <scope>NUCLEOTIDE SEQUENCE [LARGE SCALE GENOMIC DNA]</scope>
    <source>
        <strain evidence="2">WM001</strain>
    </source>
</reference>
<dbReference type="AlphaFoldDB" id="A0A1R2BDD0"/>
<organism evidence="2 3">
    <name type="scientific">Stentor coeruleus</name>
    <dbReference type="NCBI Taxonomy" id="5963"/>
    <lineage>
        <taxon>Eukaryota</taxon>
        <taxon>Sar</taxon>
        <taxon>Alveolata</taxon>
        <taxon>Ciliophora</taxon>
        <taxon>Postciliodesmatophora</taxon>
        <taxon>Heterotrichea</taxon>
        <taxon>Heterotrichida</taxon>
        <taxon>Stentoridae</taxon>
        <taxon>Stentor</taxon>
    </lineage>
</organism>
<evidence type="ECO:0000256" key="1">
    <source>
        <dbReference type="SAM" id="Phobius"/>
    </source>
</evidence>
<feature type="transmembrane region" description="Helical" evidence="1">
    <location>
        <begin position="12"/>
        <end position="41"/>
    </location>
</feature>
<feature type="transmembrane region" description="Helical" evidence="1">
    <location>
        <begin position="91"/>
        <end position="111"/>
    </location>
</feature>
<comment type="caution">
    <text evidence="2">The sequence shown here is derived from an EMBL/GenBank/DDBJ whole genome shotgun (WGS) entry which is preliminary data.</text>
</comment>
<keyword evidence="1" id="KW-1133">Transmembrane helix</keyword>
<protein>
    <recommendedName>
        <fullName evidence="4">MARVEL domain-containing protein</fullName>
    </recommendedName>
</protein>
<keyword evidence="1" id="KW-0812">Transmembrane</keyword>
<dbReference type="Proteomes" id="UP000187209">
    <property type="component" value="Unassembled WGS sequence"/>
</dbReference>
<evidence type="ECO:0008006" key="4">
    <source>
        <dbReference type="Google" id="ProtNLM"/>
    </source>
</evidence>
<feature type="transmembrane region" description="Helical" evidence="1">
    <location>
        <begin position="53"/>
        <end position="71"/>
    </location>
</feature>
<evidence type="ECO:0000313" key="2">
    <source>
        <dbReference type="EMBL" id="OMJ74757.1"/>
    </source>
</evidence>
<accession>A0A1R2BDD0</accession>
<proteinExistence type="predicted"/>
<feature type="transmembrane region" description="Helical" evidence="1">
    <location>
        <begin position="117"/>
        <end position="140"/>
    </location>
</feature>
<dbReference type="EMBL" id="MPUH01000730">
    <property type="protein sequence ID" value="OMJ74757.1"/>
    <property type="molecule type" value="Genomic_DNA"/>
</dbReference>
<gene>
    <name evidence="2" type="ORF">SteCoe_26235</name>
</gene>